<dbReference type="EMBL" id="JBHUDG010000015">
    <property type="protein sequence ID" value="MFD1630292.1"/>
    <property type="molecule type" value="Genomic_DNA"/>
</dbReference>
<dbReference type="InterPro" id="IPR003583">
    <property type="entry name" value="Hlx-hairpin-Hlx_DNA-bd_motif"/>
</dbReference>
<dbReference type="SMART" id="SM00278">
    <property type="entry name" value="HhH1"/>
    <property type="match status" value="2"/>
</dbReference>
<comment type="caution">
    <text evidence="3">The sequence shown here is derived from an EMBL/GenBank/DDBJ whole genome shotgun (WGS) entry which is preliminary data.</text>
</comment>
<proteinExistence type="inferred from homology"/>
<feature type="domain" description="Helix-hairpin-helix DNA-binding motif class 1" evidence="2">
    <location>
        <begin position="38"/>
        <end position="57"/>
    </location>
</feature>
<dbReference type="SUPFAM" id="SSF46785">
    <property type="entry name" value="Winged helix' DNA-binding domain"/>
    <property type="match status" value="1"/>
</dbReference>
<dbReference type="SUPFAM" id="SSF47781">
    <property type="entry name" value="RuvA domain 2-like"/>
    <property type="match status" value="1"/>
</dbReference>
<protein>
    <submittedName>
        <fullName evidence="3">DNA-processing protein DprA</fullName>
    </submittedName>
</protein>
<feature type="domain" description="Helix-hairpin-helix DNA-binding motif class 1" evidence="2">
    <location>
        <begin position="6"/>
        <end position="25"/>
    </location>
</feature>
<evidence type="ECO:0000313" key="4">
    <source>
        <dbReference type="Proteomes" id="UP001597118"/>
    </source>
</evidence>
<evidence type="ECO:0000313" key="3">
    <source>
        <dbReference type="EMBL" id="MFD1630292.1"/>
    </source>
</evidence>
<dbReference type="PANTHER" id="PTHR43022">
    <property type="entry name" value="PROTEIN SMF"/>
    <property type="match status" value="1"/>
</dbReference>
<dbReference type="Proteomes" id="UP001597118">
    <property type="component" value="Unassembled WGS sequence"/>
</dbReference>
<dbReference type="Pfam" id="PF17782">
    <property type="entry name" value="WHD_DprA"/>
    <property type="match status" value="1"/>
</dbReference>
<organism evidence="3 4">
    <name type="scientific">Pseudopedobacter beijingensis</name>
    <dbReference type="NCBI Taxonomy" id="1207056"/>
    <lineage>
        <taxon>Bacteria</taxon>
        <taxon>Pseudomonadati</taxon>
        <taxon>Bacteroidota</taxon>
        <taxon>Sphingobacteriia</taxon>
        <taxon>Sphingobacteriales</taxon>
        <taxon>Sphingobacteriaceae</taxon>
        <taxon>Pseudopedobacter</taxon>
    </lineage>
</organism>
<dbReference type="NCBIfam" id="TIGR00732">
    <property type="entry name" value="dprA"/>
    <property type="match status" value="1"/>
</dbReference>
<dbReference type="InterPro" id="IPR003488">
    <property type="entry name" value="DprA"/>
</dbReference>
<dbReference type="InterPro" id="IPR036388">
    <property type="entry name" value="WH-like_DNA-bd_sf"/>
</dbReference>
<dbReference type="InterPro" id="IPR036390">
    <property type="entry name" value="WH_DNA-bd_sf"/>
</dbReference>
<dbReference type="InterPro" id="IPR041614">
    <property type="entry name" value="DprA_WH"/>
</dbReference>
<evidence type="ECO:0000259" key="2">
    <source>
        <dbReference type="SMART" id="SM00278"/>
    </source>
</evidence>
<keyword evidence="4" id="KW-1185">Reference proteome</keyword>
<comment type="similarity">
    <text evidence="1">Belongs to the DprA/Smf family.</text>
</comment>
<accession>A0ABW4IEB5</accession>
<dbReference type="Gene3D" id="3.40.50.450">
    <property type="match status" value="1"/>
</dbReference>
<dbReference type="Pfam" id="PF14520">
    <property type="entry name" value="HHH_5"/>
    <property type="match status" value="1"/>
</dbReference>
<dbReference type="Pfam" id="PF02481">
    <property type="entry name" value="DNA_processg_A"/>
    <property type="match status" value="1"/>
</dbReference>
<sequence>MMLYEIALTFIKGIGDVTIRSLLSHFGSAEEIFKANKHSLMKIPGIGEKTARSILDHQAFDRAEEELKFIERYKIQPLFIGHKDYPKRLLNCDDAPFMLYYKGNADLNKKKVLAVVGTRNATPYGIQFCDTLIEGLKSHDMLVVSGLAYGIDIASHKAALAHGLPTIGILGHGLDRIYPALHRKTAEKMLEQGGLLTEFPSASNPERANFPKRNRIIAGMADAVIVVEATRTGGALITAEIANTYNKDVFAVPGRVDDEFSEGCNFLIKTNRASVLTRPEDIEYIMGWFEVDKKTVANNQLKMPLNLTADEQKIVALIMENDQMGIDEIQFSLNLSQSKVAFTLLNLEMNGVLISLPGKRYRLNA</sequence>
<dbReference type="InterPro" id="IPR057666">
    <property type="entry name" value="DrpA_SLOG"/>
</dbReference>
<dbReference type="RefSeq" id="WP_379662668.1">
    <property type="nucleotide sequence ID" value="NZ_JBHUDG010000015.1"/>
</dbReference>
<reference evidence="4" key="1">
    <citation type="journal article" date="2019" name="Int. J. Syst. Evol. Microbiol.">
        <title>The Global Catalogue of Microorganisms (GCM) 10K type strain sequencing project: providing services to taxonomists for standard genome sequencing and annotation.</title>
        <authorList>
            <consortium name="The Broad Institute Genomics Platform"/>
            <consortium name="The Broad Institute Genome Sequencing Center for Infectious Disease"/>
            <person name="Wu L."/>
            <person name="Ma J."/>
        </authorList>
    </citation>
    <scope>NUCLEOTIDE SEQUENCE [LARGE SCALE GENOMIC DNA]</scope>
    <source>
        <strain evidence="4">CCUG 53762</strain>
    </source>
</reference>
<gene>
    <name evidence="3" type="primary">dprA</name>
    <name evidence="3" type="ORF">ACFSAH_10410</name>
</gene>
<dbReference type="Gene3D" id="1.10.10.10">
    <property type="entry name" value="Winged helix-like DNA-binding domain superfamily/Winged helix DNA-binding domain"/>
    <property type="match status" value="1"/>
</dbReference>
<dbReference type="SUPFAM" id="SSF102405">
    <property type="entry name" value="MCP/YpsA-like"/>
    <property type="match status" value="1"/>
</dbReference>
<name>A0ABW4IEB5_9SPHI</name>
<dbReference type="InterPro" id="IPR010994">
    <property type="entry name" value="RuvA_2-like"/>
</dbReference>
<evidence type="ECO:0000256" key="1">
    <source>
        <dbReference type="ARBA" id="ARBA00006525"/>
    </source>
</evidence>
<dbReference type="PANTHER" id="PTHR43022:SF1">
    <property type="entry name" value="PROTEIN SMF"/>
    <property type="match status" value="1"/>
</dbReference>